<evidence type="ECO:0000313" key="2">
    <source>
        <dbReference type="Proteomes" id="UP000057737"/>
    </source>
</evidence>
<keyword evidence="2" id="KW-1185">Reference proteome</keyword>
<name>A0A109JWI2_9BRAD</name>
<reference evidence="1 2" key="1">
    <citation type="submission" date="2015-11" db="EMBL/GenBank/DDBJ databases">
        <title>Draft Genome Sequence of the Strain BR 10303 (Bradyrhizobium sp.) isolated from nodules of Centrolobium paraense.</title>
        <authorList>
            <person name="Zelli J.E."/>
            <person name="Simoes-Araujo J.L."/>
            <person name="Barauna A.C."/>
            <person name="Silva K."/>
        </authorList>
    </citation>
    <scope>NUCLEOTIDE SEQUENCE [LARGE SCALE GENOMIC DNA]</scope>
    <source>
        <strain evidence="1 2">BR 10303</strain>
    </source>
</reference>
<gene>
    <name evidence="1" type="ORF">AS156_00090</name>
</gene>
<accession>A0A109JWI2</accession>
<sequence>MPRGDEEETAICDAPLPFFVARLPARAFFECPTLNPSLCRDHGADREPSLEPVLLRQTKGAFLRDLAR</sequence>
<comment type="caution">
    <text evidence="1">The sequence shown here is derived from an EMBL/GenBank/DDBJ whole genome shotgun (WGS) entry which is preliminary data.</text>
</comment>
<evidence type="ECO:0000313" key="1">
    <source>
        <dbReference type="EMBL" id="KWV56373.1"/>
    </source>
</evidence>
<dbReference type="EMBL" id="LNCU01000050">
    <property type="protein sequence ID" value="KWV56373.1"/>
    <property type="molecule type" value="Genomic_DNA"/>
</dbReference>
<organism evidence="1 2">
    <name type="scientific">Bradyrhizobium macuxiense</name>
    <dbReference type="NCBI Taxonomy" id="1755647"/>
    <lineage>
        <taxon>Bacteria</taxon>
        <taxon>Pseudomonadati</taxon>
        <taxon>Pseudomonadota</taxon>
        <taxon>Alphaproteobacteria</taxon>
        <taxon>Hyphomicrobiales</taxon>
        <taxon>Nitrobacteraceae</taxon>
        <taxon>Bradyrhizobium</taxon>
    </lineage>
</organism>
<proteinExistence type="predicted"/>
<dbReference type="AlphaFoldDB" id="A0A109JWI2"/>
<protein>
    <submittedName>
        <fullName evidence="1">Uncharacterized protein</fullName>
    </submittedName>
</protein>
<dbReference type="Proteomes" id="UP000057737">
    <property type="component" value="Unassembled WGS sequence"/>
</dbReference>